<reference evidence="6" key="1">
    <citation type="journal article" date="2015" name="Nature">
        <title>Complex archaea that bridge the gap between prokaryotes and eukaryotes.</title>
        <authorList>
            <person name="Spang A."/>
            <person name="Saw J.H."/>
            <person name="Jorgensen S.L."/>
            <person name="Zaremba-Niedzwiedzka K."/>
            <person name="Martijn J."/>
            <person name="Lind A.E."/>
            <person name="van Eijk R."/>
            <person name="Schleper C."/>
            <person name="Guy L."/>
            <person name="Ettema T.J."/>
        </authorList>
    </citation>
    <scope>NUCLEOTIDE SEQUENCE</scope>
</reference>
<feature type="region of interest" description="Disordered" evidence="3">
    <location>
        <begin position="600"/>
        <end position="632"/>
    </location>
</feature>
<dbReference type="SMART" id="SM00382">
    <property type="entry name" value="AAA"/>
    <property type="match status" value="2"/>
</dbReference>
<evidence type="ECO:0000256" key="2">
    <source>
        <dbReference type="ARBA" id="ARBA00022840"/>
    </source>
</evidence>
<proteinExistence type="predicted"/>
<dbReference type="SUPFAM" id="SSF52540">
    <property type="entry name" value="P-loop containing nucleoside triphosphate hydrolases"/>
    <property type="match status" value="2"/>
</dbReference>
<dbReference type="Gene3D" id="3.40.50.300">
    <property type="entry name" value="P-loop containing nucleotide triphosphate hydrolases"/>
    <property type="match status" value="2"/>
</dbReference>
<dbReference type="PANTHER" id="PTHR19248">
    <property type="entry name" value="ATP-BINDING TRANSPORT PROTEIN-RELATED"/>
    <property type="match status" value="1"/>
</dbReference>
<keyword evidence="2" id="KW-0067">ATP-binding</keyword>
<feature type="domain" description="4Fe-4S ferredoxin-type" evidence="5">
    <location>
        <begin position="52"/>
        <end position="81"/>
    </location>
</feature>
<evidence type="ECO:0000313" key="6">
    <source>
        <dbReference type="EMBL" id="KKN18613.1"/>
    </source>
</evidence>
<dbReference type="PROSITE" id="PS50893">
    <property type="entry name" value="ABC_TRANSPORTER_2"/>
    <property type="match status" value="2"/>
</dbReference>
<dbReference type="InterPro" id="IPR027417">
    <property type="entry name" value="P-loop_NTPase"/>
</dbReference>
<dbReference type="Pfam" id="PF00005">
    <property type="entry name" value="ABC_tran"/>
    <property type="match status" value="2"/>
</dbReference>
<dbReference type="GO" id="GO:0005524">
    <property type="term" value="F:ATP binding"/>
    <property type="evidence" value="ECO:0007669"/>
    <property type="project" value="UniProtKB-KW"/>
</dbReference>
<feature type="domain" description="ABC transporter" evidence="4">
    <location>
        <begin position="342"/>
        <end position="588"/>
    </location>
</feature>
<protein>
    <recommendedName>
        <fullName evidence="7">Ribosome biogenesis/translation initiation ATPase RLI</fullName>
    </recommendedName>
</protein>
<dbReference type="Pfam" id="PF00037">
    <property type="entry name" value="Fer4"/>
    <property type="match status" value="1"/>
</dbReference>
<name>A0A0F9RMU8_9ZZZZ</name>
<dbReference type="InterPro" id="IPR003439">
    <property type="entry name" value="ABC_transporter-like_ATP-bd"/>
</dbReference>
<evidence type="ECO:0000256" key="1">
    <source>
        <dbReference type="ARBA" id="ARBA00022741"/>
    </source>
</evidence>
<dbReference type="PROSITE" id="PS51379">
    <property type="entry name" value="4FE4S_FER_2"/>
    <property type="match status" value="2"/>
</dbReference>
<sequence>MKKVYLVDYNRCNLRFCGRQCIKKCPITLSNARLKLNRKKRVVPIWFQNSTKKIKIKDERCLKCGICVNVCPAKAIYVKNILEEPSELIPTHKYPNNNETDKECFRLYNLPTLISGKVSGLCGPNGIGKTTVLNIVSGNLKPNFGRTDINSEEIQWNSVIKNIKESEMRNHFVAISHGDRKIAYKQQVLRVLFEKYQGRTVLEIINSENDGISSKFYQNIMDYLDIHAISERLLEQCSGGELQRFAITMVLIKKADIYVIDEPCTFLDVQKRIKLAQLFRARALGFGSEKPCPVLVVEHDLAILDYISDVIQLFYGEPHQFGIISKPLTTKRGINTYLDGYLKTENIEFRETKYGFKISSSGRTWSNAKVFVQYGKISKTFESFSLNVNPGTIYASEILGIVGENGCGKSTFAKIIAGEYEPDVGSEFDGIPAVVSYKPQYITQDTSQSVKDFIIERTQNYNFSEEMLRVLYRPLGINKLFDNPLSALSGGELQRVYICSCLAKKADLYLLDEPSAYLDVEERIHIGQIIRTITKRNNAVAICIEHDIQIADALIDRVLLFTGKPGIRGKTIGPLNKREGMNLFLETIDVSFRRDPKTGRARLNKKGSKLDREQRLSGQLWGVSKSSNKKKF</sequence>
<dbReference type="SUPFAM" id="SSF54862">
    <property type="entry name" value="4Fe-4S ferredoxins"/>
    <property type="match status" value="1"/>
</dbReference>
<dbReference type="InterPro" id="IPR013283">
    <property type="entry name" value="RLI1"/>
</dbReference>
<dbReference type="AlphaFoldDB" id="A0A0F9RMU8"/>
<dbReference type="NCBIfam" id="NF009945">
    <property type="entry name" value="PRK13409.1"/>
    <property type="match status" value="1"/>
</dbReference>
<keyword evidence="1" id="KW-0547">Nucleotide-binding</keyword>
<dbReference type="InterPro" id="IPR003593">
    <property type="entry name" value="AAA+_ATPase"/>
</dbReference>
<evidence type="ECO:0008006" key="7">
    <source>
        <dbReference type="Google" id="ProtNLM"/>
    </source>
</evidence>
<gene>
    <name evidence="6" type="ORF">LCGC14_0954030</name>
</gene>
<dbReference type="PROSITE" id="PS00198">
    <property type="entry name" value="4FE4S_FER_1"/>
    <property type="match status" value="1"/>
</dbReference>
<accession>A0A0F9RMU8</accession>
<comment type="caution">
    <text evidence="6">The sequence shown here is derived from an EMBL/GenBank/DDBJ whole genome shotgun (WGS) entry which is preliminary data.</text>
</comment>
<dbReference type="EMBL" id="LAZR01003409">
    <property type="protein sequence ID" value="KKN18613.1"/>
    <property type="molecule type" value="Genomic_DNA"/>
</dbReference>
<evidence type="ECO:0000259" key="4">
    <source>
        <dbReference type="PROSITE" id="PS50893"/>
    </source>
</evidence>
<organism evidence="6">
    <name type="scientific">marine sediment metagenome</name>
    <dbReference type="NCBI Taxonomy" id="412755"/>
    <lineage>
        <taxon>unclassified sequences</taxon>
        <taxon>metagenomes</taxon>
        <taxon>ecological metagenomes</taxon>
    </lineage>
</organism>
<feature type="domain" description="ABC transporter" evidence="4">
    <location>
        <begin position="76"/>
        <end position="340"/>
    </location>
</feature>
<dbReference type="InterPro" id="IPR017900">
    <property type="entry name" value="4Fe4S_Fe_S_CS"/>
</dbReference>
<dbReference type="GO" id="GO:0016887">
    <property type="term" value="F:ATP hydrolysis activity"/>
    <property type="evidence" value="ECO:0007669"/>
    <property type="project" value="InterPro"/>
</dbReference>
<dbReference type="InterPro" id="IPR017896">
    <property type="entry name" value="4Fe4S_Fe-S-bd"/>
</dbReference>
<evidence type="ECO:0000259" key="5">
    <source>
        <dbReference type="PROSITE" id="PS51379"/>
    </source>
</evidence>
<evidence type="ECO:0000256" key="3">
    <source>
        <dbReference type="SAM" id="MobiDB-lite"/>
    </source>
</evidence>
<feature type="domain" description="4Fe-4S ferredoxin-type" evidence="5">
    <location>
        <begin position="3"/>
        <end position="35"/>
    </location>
</feature>